<dbReference type="Gene3D" id="3.90.1140.10">
    <property type="entry name" value="Cyclic phosphodiesterase"/>
    <property type="match status" value="1"/>
</dbReference>
<keyword evidence="1" id="KW-0378">Hydrolase</keyword>
<gene>
    <name evidence="2" type="ORF">E2553_02000</name>
</gene>
<name>A0A4Y8N2A6_9BURK</name>
<dbReference type="AlphaFoldDB" id="A0A4Y8N2A6"/>
<dbReference type="SUPFAM" id="SSF55144">
    <property type="entry name" value="LigT-like"/>
    <property type="match status" value="1"/>
</dbReference>
<dbReference type="EMBL" id="SNVI01000001">
    <property type="protein sequence ID" value="TFE43910.1"/>
    <property type="molecule type" value="Genomic_DNA"/>
</dbReference>
<evidence type="ECO:0000256" key="1">
    <source>
        <dbReference type="ARBA" id="ARBA00022801"/>
    </source>
</evidence>
<dbReference type="GO" id="GO:0004113">
    <property type="term" value="F:2',3'-cyclic-nucleotide 3'-phosphodiesterase activity"/>
    <property type="evidence" value="ECO:0007669"/>
    <property type="project" value="InterPro"/>
</dbReference>
<proteinExistence type="predicted"/>
<organism evidence="2 3">
    <name type="scientific">Paraburkholderia dipogonis</name>
    <dbReference type="NCBI Taxonomy" id="1211383"/>
    <lineage>
        <taxon>Bacteria</taxon>
        <taxon>Pseudomonadati</taxon>
        <taxon>Pseudomonadota</taxon>
        <taxon>Betaproteobacteria</taxon>
        <taxon>Burkholderiales</taxon>
        <taxon>Burkholderiaceae</taxon>
        <taxon>Paraburkholderia</taxon>
    </lineage>
</organism>
<protein>
    <submittedName>
        <fullName evidence="2">Phosphoesterase</fullName>
    </submittedName>
</protein>
<evidence type="ECO:0000313" key="3">
    <source>
        <dbReference type="Proteomes" id="UP000297385"/>
    </source>
</evidence>
<dbReference type="Proteomes" id="UP000297385">
    <property type="component" value="Unassembled WGS sequence"/>
</dbReference>
<dbReference type="PANTHER" id="PTHR35561">
    <property type="entry name" value="RNA 2',3'-CYCLIC PHOSPHODIESTERASE"/>
    <property type="match status" value="1"/>
</dbReference>
<dbReference type="GeneID" id="97307566"/>
<evidence type="ECO:0000313" key="2">
    <source>
        <dbReference type="EMBL" id="TFE43910.1"/>
    </source>
</evidence>
<reference evidence="2 3" key="1">
    <citation type="submission" date="2019-03" db="EMBL/GenBank/DDBJ databases">
        <title>Complete Genome Sequence of Paraburkholderia dipogonis ICMP 19430T, a Nitrogen-fixing Symbiont of the South African Invasive Legume Dipogon lignosus in New Zealand.</title>
        <authorList>
            <person name="De Meyer S.E."/>
        </authorList>
    </citation>
    <scope>NUCLEOTIDE SEQUENCE [LARGE SCALE GENOMIC DNA]</scope>
    <source>
        <strain evidence="2 3">ICMP 19430</strain>
    </source>
</reference>
<accession>A0A4Y8N2A6</accession>
<comment type="caution">
    <text evidence="2">The sequence shown here is derived from an EMBL/GenBank/DDBJ whole genome shotgun (WGS) entry which is preliminary data.</text>
</comment>
<dbReference type="RefSeq" id="WP_134455807.1">
    <property type="nucleotide sequence ID" value="NZ_JBHMFL010000084.1"/>
</dbReference>
<dbReference type="InterPro" id="IPR004175">
    <property type="entry name" value="RNA_CPDase"/>
</dbReference>
<dbReference type="PANTHER" id="PTHR35561:SF1">
    <property type="entry name" value="RNA 2',3'-CYCLIC PHOSPHODIESTERASE"/>
    <property type="match status" value="1"/>
</dbReference>
<dbReference type="GO" id="GO:0008664">
    <property type="term" value="F:RNA 2',3'-cyclic 3'-phosphodiesterase activity"/>
    <property type="evidence" value="ECO:0007669"/>
    <property type="project" value="InterPro"/>
</dbReference>
<dbReference type="Pfam" id="PF13563">
    <property type="entry name" value="2_5_RNA_ligase2"/>
    <property type="match status" value="1"/>
</dbReference>
<dbReference type="InterPro" id="IPR009097">
    <property type="entry name" value="Cyclic_Pdiesterase"/>
</dbReference>
<sequence>MPEQLWLPGLEAPPTLTDGLFFAVFPDATTAAGISKLAQKLCGETRSRSKPLAAGRLHVTLHHLGNFAGGLPQERVDAAMQAAASIGMEPFSVEFDTAVSFASKPRPGPLVLGGGEGVAGLHVLHDALGRALQSAGFGDRAVSSAAHYTPHVTLAYGVPWGAARPVEPVCWNVREFALMHSLLGRTRHVALARWTLAGAESSRALSG</sequence>